<evidence type="ECO:0000313" key="1">
    <source>
        <dbReference type="EMBL" id="QZE14025.1"/>
    </source>
</evidence>
<name>A0AC61NIE0_9BACT</name>
<dbReference type="Proteomes" id="UP000826212">
    <property type="component" value="Chromosome"/>
</dbReference>
<keyword evidence="2" id="KW-1185">Reference proteome</keyword>
<sequence length="340" mass="37895">MKKSQVTIKDIAKELGISASTVSRALKNHPDISQKTRDAVHRLAEELNYQPNAVALSLKNSRTRTIGVIIPEIVHYFFSSVISGIEDVAYDAGYNVMICQSNEKFEREVTNAQTLLSNRVEGILVSVTKESDHFDHLKQFIKRGIPLIFFDRDAKGIEADRILINDKMAGYKATKHLIEAGCKRIAHLCGPQSLTIAKERLSGYKQALEEANIPFNEEYVLSADDFELGKKATRELLNLETPPDGIFAVNDLTAIGAIKSIHNKGMNTPKDIAIVGFSSGRFADITEPTLTSIDQHGYEMGSKATELLIKRIESEEESIVHEDIFIETNLIIRESSIHNK</sequence>
<dbReference type="EMBL" id="CP081303">
    <property type="protein sequence ID" value="QZE14025.1"/>
    <property type="molecule type" value="Genomic_DNA"/>
</dbReference>
<evidence type="ECO:0000313" key="2">
    <source>
        <dbReference type="Proteomes" id="UP000826212"/>
    </source>
</evidence>
<organism evidence="1 2">
    <name type="scientific">Halosquirtibacter laminarini</name>
    <dbReference type="NCBI Taxonomy" id="3374600"/>
    <lineage>
        <taxon>Bacteria</taxon>
        <taxon>Pseudomonadati</taxon>
        <taxon>Bacteroidota</taxon>
        <taxon>Bacteroidia</taxon>
        <taxon>Marinilabiliales</taxon>
        <taxon>Prolixibacteraceae</taxon>
        <taxon>Halosquirtibacter</taxon>
    </lineage>
</organism>
<proteinExistence type="predicted"/>
<accession>A0AC61NIE0</accession>
<protein>
    <submittedName>
        <fullName evidence="1">LacI family transcriptional regulator</fullName>
    </submittedName>
</protein>
<gene>
    <name evidence="1" type="ORF">K4L44_16080</name>
</gene>
<reference evidence="1" key="1">
    <citation type="submission" date="2021-08" db="EMBL/GenBank/DDBJ databases">
        <title>Novel anaerobic bacterium isolated from sea squirt in East Sea, Republic of Korea.</title>
        <authorList>
            <person name="Nguyen T.H."/>
            <person name="Li Z."/>
            <person name="Lee Y.-J."/>
            <person name="Ko J."/>
            <person name="Kim S.-G."/>
        </authorList>
    </citation>
    <scope>NUCLEOTIDE SEQUENCE</scope>
    <source>
        <strain evidence="1">KCTC 25031</strain>
    </source>
</reference>